<feature type="region of interest" description="Disordered" evidence="1">
    <location>
        <begin position="58"/>
        <end position="188"/>
    </location>
</feature>
<evidence type="ECO:0000313" key="3">
    <source>
        <dbReference type="Proteomes" id="UP000249464"/>
    </source>
</evidence>
<feature type="compositionally biased region" description="Basic and acidic residues" evidence="1">
    <location>
        <begin position="63"/>
        <end position="78"/>
    </location>
</feature>
<proteinExistence type="predicted"/>
<dbReference type="Proteomes" id="UP000249464">
    <property type="component" value="Unassembled WGS sequence"/>
</dbReference>
<protein>
    <submittedName>
        <fullName evidence="2">BQ5605_C002g01484 protein</fullName>
    </submittedName>
</protein>
<feature type="compositionally biased region" description="Basic and acidic residues" evidence="1">
    <location>
        <begin position="120"/>
        <end position="134"/>
    </location>
</feature>
<evidence type="ECO:0000256" key="1">
    <source>
        <dbReference type="SAM" id="MobiDB-lite"/>
    </source>
</evidence>
<feature type="compositionally biased region" description="Basic and acidic residues" evidence="1">
    <location>
        <begin position="145"/>
        <end position="169"/>
    </location>
</feature>
<feature type="compositionally biased region" description="Low complexity" evidence="1">
    <location>
        <begin position="135"/>
        <end position="144"/>
    </location>
</feature>
<dbReference type="EMBL" id="FQNC01000041">
    <property type="protein sequence ID" value="SGY33343.1"/>
    <property type="molecule type" value="Genomic_DNA"/>
</dbReference>
<keyword evidence="3" id="KW-1185">Reference proteome</keyword>
<evidence type="ECO:0000313" key="2">
    <source>
        <dbReference type="EMBL" id="SGY33343.1"/>
    </source>
</evidence>
<feature type="compositionally biased region" description="Acidic residues" evidence="1">
    <location>
        <begin position="90"/>
        <end position="111"/>
    </location>
</feature>
<dbReference type="AlphaFoldDB" id="A0A2X0NWE7"/>
<reference evidence="2 3" key="1">
    <citation type="submission" date="2016-11" db="EMBL/GenBank/DDBJ databases">
        <authorList>
            <person name="Jaros S."/>
            <person name="Januszkiewicz K."/>
            <person name="Wedrychowicz H."/>
        </authorList>
    </citation>
    <scope>NUCLEOTIDE SEQUENCE [LARGE SCALE GENOMIC DNA]</scope>
</reference>
<sequence>MFSRAAVRASRQAFARRSYSTASSHASPTAQSSDAIWMIGSAAVFVPTIFYLTRPPAVAAQHAHTDKDDHVSPSRKEIGSSPVPKAFEPEKEEETPESEPASESDSESEPEAESKSSTSDADKPSNDAERDVKTTAEAATANAAEKGHSSAHETKTHKSSGPKDVHEAAKTAQQSFTKEKEEGEEEEK</sequence>
<accession>A0A2X0NWE7</accession>
<organism evidence="2 3">
    <name type="scientific">Microbotryum silenes-dioicae</name>
    <dbReference type="NCBI Taxonomy" id="796604"/>
    <lineage>
        <taxon>Eukaryota</taxon>
        <taxon>Fungi</taxon>
        <taxon>Dikarya</taxon>
        <taxon>Basidiomycota</taxon>
        <taxon>Pucciniomycotina</taxon>
        <taxon>Microbotryomycetes</taxon>
        <taxon>Microbotryales</taxon>
        <taxon>Microbotryaceae</taxon>
        <taxon>Microbotryum</taxon>
    </lineage>
</organism>
<name>A0A2X0NWE7_9BASI</name>
<gene>
    <name evidence="2" type="primary">BQ5605_C002g01484</name>
    <name evidence="2" type="ORF">BQ5605_C002G01484</name>
</gene>